<feature type="region of interest" description="Disordered" evidence="1">
    <location>
        <begin position="1"/>
        <end position="58"/>
    </location>
</feature>
<feature type="domain" description="SAM" evidence="2">
    <location>
        <begin position="109"/>
        <end position="155"/>
    </location>
</feature>
<keyword evidence="4" id="KW-1185">Reference proteome</keyword>
<evidence type="ECO:0000259" key="2">
    <source>
        <dbReference type="PROSITE" id="PS50105"/>
    </source>
</evidence>
<protein>
    <submittedName>
        <fullName evidence="3">Neurabin-1-like protein</fullName>
    </submittedName>
</protein>
<dbReference type="Proteomes" id="UP000023152">
    <property type="component" value="Unassembled WGS sequence"/>
</dbReference>
<evidence type="ECO:0000256" key="1">
    <source>
        <dbReference type="SAM" id="MobiDB-lite"/>
    </source>
</evidence>
<dbReference type="EMBL" id="ASPP01005818">
    <property type="protein sequence ID" value="ETO29832.1"/>
    <property type="molecule type" value="Genomic_DNA"/>
</dbReference>
<dbReference type="PROSITE" id="PS50105">
    <property type="entry name" value="SAM_DOMAIN"/>
    <property type="match status" value="1"/>
</dbReference>
<sequence length="176" mass="20065">MSSIYTTKGAGGENKSDMSEPNRGGKSEGKKKEQSDHERRRSNLINTNSLTHWDETTMDSTGQAMGEAMRNMMESMQTRVDEESRVLSEMEERAKQDTNFAKLENADKWSTLEVCHWLNSIHLQKYIPSFHNLCIDGSILLQDVDESMLANELGVKKIHLKKCLREITKLKEAVQS</sequence>
<dbReference type="AlphaFoldDB" id="X6NX12"/>
<reference evidence="3 4" key="1">
    <citation type="journal article" date="2013" name="Curr. Biol.">
        <title>The Genome of the Foraminiferan Reticulomyxa filosa.</title>
        <authorList>
            <person name="Glockner G."/>
            <person name="Hulsmann N."/>
            <person name="Schleicher M."/>
            <person name="Noegel A.A."/>
            <person name="Eichinger L."/>
            <person name="Gallinger C."/>
            <person name="Pawlowski J."/>
            <person name="Sierra R."/>
            <person name="Euteneuer U."/>
            <person name="Pillet L."/>
            <person name="Moustafa A."/>
            <person name="Platzer M."/>
            <person name="Groth M."/>
            <person name="Szafranski K."/>
            <person name="Schliwa M."/>
        </authorList>
    </citation>
    <scope>NUCLEOTIDE SEQUENCE [LARGE SCALE GENOMIC DNA]</scope>
</reference>
<dbReference type="SMART" id="SM00454">
    <property type="entry name" value="SAM"/>
    <property type="match status" value="1"/>
</dbReference>
<feature type="non-terminal residue" evidence="3">
    <location>
        <position position="176"/>
    </location>
</feature>
<dbReference type="InterPro" id="IPR013761">
    <property type="entry name" value="SAM/pointed_sf"/>
</dbReference>
<proteinExistence type="predicted"/>
<dbReference type="InterPro" id="IPR001660">
    <property type="entry name" value="SAM"/>
</dbReference>
<evidence type="ECO:0000313" key="4">
    <source>
        <dbReference type="Proteomes" id="UP000023152"/>
    </source>
</evidence>
<gene>
    <name evidence="3" type="ORF">RFI_07288</name>
</gene>
<comment type="caution">
    <text evidence="3">The sequence shown here is derived from an EMBL/GenBank/DDBJ whole genome shotgun (WGS) entry which is preliminary data.</text>
</comment>
<dbReference type="Gene3D" id="1.10.150.50">
    <property type="entry name" value="Transcription Factor, Ets-1"/>
    <property type="match status" value="1"/>
</dbReference>
<feature type="compositionally biased region" description="Basic and acidic residues" evidence="1">
    <location>
        <begin position="14"/>
        <end position="41"/>
    </location>
</feature>
<organism evidence="3 4">
    <name type="scientific">Reticulomyxa filosa</name>
    <dbReference type="NCBI Taxonomy" id="46433"/>
    <lineage>
        <taxon>Eukaryota</taxon>
        <taxon>Sar</taxon>
        <taxon>Rhizaria</taxon>
        <taxon>Retaria</taxon>
        <taxon>Foraminifera</taxon>
        <taxon>Monothalamids</taxon>
        <taxon>Reticulomyxidae</taxon>
        <taxon>Reticulomyxa</taxon>
    </lineage>
</organism>
<dbReference type="Pfam" id="PF00536">
    <property type="entry name" value="SAM_1"/>
    <property type="match status" value="1"/>
</dbReference>
<evidence type="ECO:0000313" key="3">
    <source>
        <dbReference type="EMBL" id="ETO29832.1"/>
    </source>
</evidence>
<dbReference type="OrthoDB" id="196165at2759"/>
<accession>X6NX12</accession>
<name>X6NX12_RETFI</name>
<dbReference type="SUPFAM" id="SSF47769">
    <property type="entry name" value="SAM/Pointed domain"/>
    <property type="match status" value="1"/>
</dbReference>